<feature type="transmembrane region" description="Helical" evidence="1">
    <location>
        <begin position="163"/>
        <end position="183"/>
    </location>
</feature>
<evidence type="ECO:0000313" key="3">
    <source>
        <dbReference type="Proteomes" id="UP000287401"/>
    </source>
</evidence>
<comment type="caution">
    <text evidence="2">The sequence shown here is derived from an EMBL/GenBank/DDBJ whole genome shotgun (WGS) entry which is preliminary data.</text>
</comment>
<dbReference type="AlphaFoldDB" id="A0A430BQ50"/>
<feature type="transmembrane region" description="Helical" evidence="1">
    <location>
        <begin position="189"/>
        <end position="206"/>
    </location>
</feature>
<dbReference type="InterPro" id="IPR010699">
    <property type="entry name" value="DUF1275"/>
</dbReference>
<dbReference type="Pfam" id="PF06912">
    <property type="entry name" value="DUF1275"/>
    <property type="match status" value="1"/>
</dbReference>
<proteinExistence type="predicted"/>
<keyword evidence="1" id="KW-1133">Transmembrane helix</keyword>
<gene>
    <name evidence="2" type="ORF">DAH51_19475</name>
</gene>
<organism evidence="2 3">
    <name type="scientific">Sphingobium yanoikuyae</name>
    <name type="common">Sphingomonas yanoikuyae</name>
    <dbReference type="NCBI Taxonomy" id="13690"/>
    <lineage>
        <taxon>Bacteria</taxon>
        <taxon>Pseudomonadati</taxon>
        <taxon>Pseudomonadota</taxon>
        <taxon>Alphaproteobacteria</taxon>
        <taxon>Sphingomonadales</taxon>
        <taxon>Sphingomonadaceae</taxon>
        <taxon>Sphingobium</taxon>
    </lineage>
</organism>
<feature type="transmembrane region" description="Helical" evidence="1">
    <location>
        <begin position="59"/>
        <end position="80"/>
    </location>
</feature>
<dbReference type="Proteomes" id="UP000287401">
    <property type="component" value="Unassembled WGS sequence"/>
</dbReference>
<reference evidence="2 3" key="1">
    <citation type="submission" date="2018-07" db="EMBL/GenBank/DDBJ databases">
        <title>Genomic and Epidemiologic Investigation of an Indolent Hospital Outbreak.</title>
        <authorList>
            <person name="Johnson R.C."/>
            <person name="Deming C."/>
            <person name="Conlan S."/>
            <person name="Zellmer C.J."/>
            <person name="Michelin A.V."/>
            <person name="Lee-Lin S."/>
            <person name="Thomas P.J."/>
            <person name="Park M."/>
            <person name="Weingarten R.A."/>
            <person name="Less J."/>
            <person name="Dekker J.P."/>
            <person name="Frank K.M."/>
            <person name="Musser K.A."/>
            <person name="Mcquiston J.R."/>
            <person name="Henderson D.K."/>
            <person name="Lau A.F."/>
            <person name="Palmore T.N."/>
            <person name="Segre J.A."/>
        </authorList>
    </citation>
    <scope>NUCLEOTIDE SEQUENCE [LARGE SCALE GENOMIC DNA]</scope>
    <source>
        <strain evidence="2 3">SK-NIH.Env6_1116</strain>
    </source>
</reference>
<name>A0A430BQ50_SPHYA</name>
<sequence length="221" mass="23250">MNRYDRKIWGLAACFAALAGYVDALGFLYLGGFFVSFMSGNSTRLAVGLSTHFSDATTAAGLIASFVVGVMLGSLCGRVVQRSRHSALMYLIAAMLVIAALLAIMGANWAAAAAMAMAMGAENALFERDGEVQIGLTYMTGTLVKFGQRLLSALMGGDRFGWLPYLMLWLGLVTGAVLGAASYQLVGHYAILAAAVAALLLAFRLHHRRVALAASMTGVGK</sequence>
<dbReference type="RefSeq" id="WP_125999433.1">
    <property type="nucleotide sequence ID" value="NZ_QRAL01000026.1"/>
</dbReference>
<dbReference type="PANTHER" id="PTHR37314:SF4">
    <property type="entry name" value="UPF0700 TRANSMEMBRANE PROTEIN YOAK"/>
    <property type="match status" value="1"/>
</dbReference>
<feature type="transmembrane region" description="Helical" evidence="1">
    <location>
        <begin position="87"/>
        <end position="112"/>
    </location>
</feature>
<evidence type="ECO:0000313" key="2">
    <source>
        <dbReference type="EMBL" id="RSU54854.1"/>
    </source>
</evidence>
<keyword evidence="1" id="KW-0472">Membrane</keyword>
<keyword evidence="1" id="KW-0812">Transmembrane</keyword>
<accession>A0A430BQ50</accession>
<dbReference type="PANTHER" id="PTHR37314">
    <property type="entry name" value="SLR0142 PROTEIN"/>
    <property type="match status" value="1"/>
</dbReference>
<protein>
    <submittedName>
        <fullName evidence="2">DUF1275 domain-containing protein</fullName>
    </submittedName>
</protein>
<evidence type="ECO:0000256" key="1">
    <source>
        <dbReference type="SAM" id="Phobius"/>
    </source>
</evidence>
<dbReference type="EMBL" id="QRAL01000026">
    <property type="protein sequence ID" value="RSU54854.1"/>
    <property type="molecule type" value="Genomic_DNA"/>
</dbReference>